<evidence type="ECO:0000256" key="1">
    <source>
        <dbReference type="SAM" id="MobiDB-lite"/>
    </source>
</evidence>
<dbReference type="Gene3D" id="1.10.150.280">
    <property type="entry name" value="AF1531-like domain"/>
    <property type="match status" value="1"/>
</dbReference>
<gene>
    <name evidence="3" type="ORF">A1355_08845</name>
</gene>
<sequence length="118" mass="12672">MKKLFLVLLLCSFWVSAEPININQADAEAISTALTGVGPKKAEAIVQYRKEHGDFKSLKDLEAVKGIGEKTAMANEKNILFGDGVPVPSDTKTEKTEKAGKAASAEKPDKGKSEVKPK</sequence>
<feature type="chain" id="PRO_5008069101" evidence="2">
    <location>
        <begin position="18"/>
        <end position="118"/>
    </location>
</feature>
<dbReference type="InterPro" id="IPR010994">
    <property type="entry name" value="RuvA_2-like"/>
</dbReference>
<dbReference type="AlphaFoldDB" id="A0A177NFG8"/>
<keyword evidence="2" id="KW-0732">Signal</keyword>
<dbReference type="RefSeq" id="WP_064029925.1">
    <property type="nucleotide sequence ID" value="NZ_LUUK01000182.1"/>
</dbReference>
<proteinExistence type="predicted"/>
<keyword evidence="4" id="KW-1185">Reference proteome</keyword>
<dbReference type="InterPro" id="IPR004509">
    <property type="entry name" value="Competence_ComEA_HhH"/>
</dbReference>
<reference evidence="4" key="1">
    <citation type="submission" date="2016-03" db="EMBL/GenBank/DDBJ databases">
        <authorList>
            <person name="Heylen K."/>
            <person name="De Vos P."/>
            <person name="Vekeman B."/>
        </authorList>
    </citation>
    <scope>NUCLEOTIDE SEQUENCE [LARGE SCALE GENOMIC DNA]</scope>
    <source>
        <strain evidence="4">R-45383</strain>
    </source>
</reference>
<dbReference type="SUPFAM" id="SSF47781">
    <property type="entry name" value="RuvA domain 2-like"/>
    <property type="match status" value="1"/>
</dbReference>
<feature type="region of interest" description="Disordered" evidence="1">
    <location>
        <begin position="83"/>
        <end position="118"/>
    </location>
</feature>
<dbReference type="STRING" id="702114.A1355_08845"/>
<protein>
    <submittedName>
        <fullName evidence="3">Competence protein ComEA</fullName>
    </submittedName>
</protein>
<dbReference type="OrthoDB" id="7510573at2"/>
<name>A0A177NFG8_9GAMM</name>
<dbReference type="PANTHER" id="PTHR21180">
    <property type="entry name" value="ENDONUCLEASE/EXONUCLEASE/PHOSPHATASE FAMILY DOMAIN-CONTAINING PROTEIN 1"/>
    <property type="match status" value="1"/>
</dbReference>
<accession>A0A177NFG8</accession>
<dbReference type="PANTHER" id="PTHR21180:SF32">
    <property type="entry name" value="ENDONUCLEASE_EXONUCLEASE_PHOSPHATASE FAMILY DOMAIN-CONTAINING PROTEIN 1"/>
    <property type="match status" value="1"/>
</dbReference>
<feature type="signal peptide" evidence="2">
    <location>
        <begin position="1"/>
        <end position="17"/>
    </location>
</feature>
<dbReference type="EMBL" id="LUUK01000182">
    <property type="protein sequence ID" value="OAI16818.1"/>
    <property type="molecule type" value="Genomic_DNA"/>
</dbReference>
<evidence type="ECO:0000256" key="2">
    <source>
        <dbReference type="SAM" id="SignalP"/>
    </source>
</evidence>
<evidence type="ECO:0000313" key="4">
    <source>
        <dbReference type="Proteomes" id="UP000077628"/>
    </source>
</evidence>
<dbReference type="NCBIfam" id="TIGR00426">
    <property type="entry name" value="competence protein ComEA helix-hairpin-helix repeat region"/>
    <property type="match status" value="1"/>
</dbReference>
<comment type="caution">
    <text evidence="3">The sequence shown here is derived from an EMBL/GenBank/DDBJ whole genome shotgun (WGS) entry which is preliminary data.</text>
</comment>
<dbReference type="GO" id="GO:0015627">
    <property type="term" value="C:type II protein secretion system complex"/>
    <property type="evidence" value="ECO:0007669"/>
    <property type="project" value="TreeGrafter"/>
</dbReference>
<feature type="compositionally biased region" description="Basic and acidic residues" evidence="1">
    <location>
        <begin position="91"/>
        <end position="118"/>
    </location>
</feature>
<dbReference type="InterPro" id="IPR051675">
    <property type="entry name" value="Endo/Exo/Phosphatase_dom_1"/>
</dbReference>
<dbReference type="GO" id="GO:0015628">
    <property type="term" value="P:protein secretion by the type II secretion system"/>
    <property type="evidence" value="ECO:0007669"/>
    <property type="project" value="TreeGrafter"/>
</dbReference>
<organism evidence="3 4">
    <name type="scientific">Methylomonas koyamae</name>
    <dbReference type="NCBI Taxonomy" id="702114"/>
    <lineage>
        <taxon>Bacteria</taxon>
        <taxon>Pseudomonadati</taxon>
        <taxon>Pseudomonadota</taxon>
        <taxon>Gammaproteobacteria</taxon>
        <taxon>Methylococcales</taxon>
        <taxon>Methylococcaceae</taxon>
        <taxon>Methylomonas</taxon>
    </lineage>
</organism>
<dbReference type="Proteomes" id="UP000077628">
    <property type="component" value="Unassembled WGS sequence"/>
</dbReference>
<dbReference type="Pfam" id="PF12836">
    <property type="entry name" value="HHH_3"/>
    <property type="match status" value="1"/>
</dbReference>
<evidence type="ECO:0000313" key="3">
    <source>
        <dbReference type="EMBL" id="OAI16818.1"/>
    </source>
</evidence>